<dbReference type="CDD" id="cd05289">
    <property type="entry name" value="MDR_like_2"/>
    <property type="match status" value="1"/>
</dbReference>
<gene>
    <name evidence="2" type="ORF">GCM10010191_80550</name>
</gene>
<dbReference type="SMART" id="SM00829">
    <property type="entry name" value="PKS_ER"/>
    <property type="match status" value="1"/>
</dbReference>
<dbReference type="InterPro" id="IPR013154">
    <property type="entry name" value="ADH-like_N"/>
</dbReference>
<dbReference type="InterPro" id="IPR020843">
    <property type="entry name" value="ER"/>
</dbReference>
<comment type="caution">
    <text evidence="2">The sequence shown here is derived from an EMBL/GenBank/DDBJ whole genome shotgun (WGS) entry which is preliminary data.</text>
</comment>
<dbReference type="SUPFAM" id="SSF50129">
    <property type="entry name" value="GroES-like"/>
    <property type="match status" value="1"/>
</dbReference>
<dbReference type="Gene3D" id="3.90.180.10">
    <property type="entry name" value="Medium-chain alcohol dehydrogenases, catalytic domain"/>
    <property type="match status" value="1"/>
</dbReference>
<dbReference type="InterPro" id="IPR036291">
    <property type="entry name" value="NAD(P)-bd_dom_sf"/>
</dbReference>
<dbReference type="Pfam" id="PF13602">
    <property type="entry name" value="ADH_zinc_N_2"/>
    <property type="match status" value="1"/>
</dbReference>
<name>A0ABN3K9I9_9ACTN</name>
<dbReference type="SUPFAM" id="SSF51735">
    <property type="entry name" value="NAD(P)-binding Rossmann-fold domains"/>
    <property type="match status" value="1"/>
</dbReference>
<reference evidence="2 3" key="1">
    <citation type="journal article" date="2019" name="Int. J. Syst. Evol. Microbiol.">
        <title>The Global Catalogue of Microorganisms (GCM) 10K type strain sequencing project: providing services to taxonomists for standard genome sequencing and annotation.</title>
        <authorList>
            <consortium name="The Broad Institute Genomics Platform"/>
            <consortium name="The Broad Institute Genome Sequencing Center for Infectious Disease"/>
            <person name="Wu L."/>
            <person name="Ma J."/>
        </authorList>
    </citation>
    <scope>NUCLEOTIDE SEQUENCE [LARGE SCALE GENOMIC DNA]</scope>
    <source>
        <strain evidence="2 3">JCM 3325</strain>
    </source>
</reference>
<sequence>MPLPSPGPGEVLIRVAATSFNPSEVGVRLGLLQDVLPVTLPCTLGVDVSGTIVSLGPGVTGRAVGDRVVGRLDGGSGATAEYATAPVDVLVAAPRTIPLADAAALPVAGLTAWQAVFEHAEVTEGRRVLVNGAGGGVGGFAVQLAKRAGATVIATAGPRSAAAVRASGADQIVDYTAEPLPGGVDIVLNLVPLAADAAAGLVSLLRPGGTAVSVTTPLPGGAHFVASNDPSQLARLVSLVDAGDLTVDIAESHPLTELASIHRRSENGQTRGKITLTP</sequence>
<dbReference type="InterPro" id="IPR052733">
    <property type="entry name" value="Chloroplast_QOR"/>
</dbReference>
<evidence type="ECO:0000313" key="3">
    <source>
        <dbReference type="Proteomes" id="UP001501231"/>
    </source>
</evidence>
<dbReference type="InterPro" id="IPR011032">
    <property type="entry name" value="GroES-like_sf"/>
</dbReference>
<organism evidence="2 3">
    <name type="scientific">Actinomadura vinacea</name>
    <dbReference type="NCBI Taxonomy" id="115336"/>
    <lineage>
        <taxon>Bacteria</taxon>
        <taxon>Bacillati</taxon>
        <taxon>Actinomycetota</taxon>
        <taxon>Actinomycetes</taxon>
        <taxon>Streptosporangiales</taxon>
        <taxon>Thermomonosporaceae</taxon>
        <taxon>Actinomadura</taxon>
    </lineage>
</organism>
<dbReference type="EMBL" id="BAAARW010000038">
    <property type="protein sequence ID" value="GAA2450493.1"/>
    <property type="molecule type" value="Genomic_DNA"/>
</dbReference>
<keyword evidence="3" id="KW-1185">Reference proteome</keyword>
<dbReference type="PANTHER" id="PTHR44013:SF1">
    <property type="entry name" value="ZINC-TYPE ALCOHOL DEHYDROGENASE-LIKE PROTEIN C16A3.02C"/>
    <property type="match status" value="1"/>
</dbReference>
<dbReference type="PANTHER" id="PTHR44013">
    <property type="entry name" value="ZINC-TYPE ALCOHOL DEHYDROGENASE-LIKE PROTEIN C16A3.02C"/>
    <property type="match status" value="1"/>
</dbReference>
<evidence type="ECO:0000313" key="2">
    <source>
        <dbReference type="EMBL" id="GAA2450493.1"/>
    </source>
</evidence>
<dbReference type="Pfam" id="PF08240">
    <property type="entry name" value="ADH_N"/>
    <property type="match status" value="1"/>
</dbReference>
<dbReference type="Gene3D" id="3.40.50.720">
    <property type="entry name" value="NAD(P)-binding Rossmann-like Domain"/>
    <property type="match status" value="1"/>
</dbReference>
<accession>A0ABN3K9I9</accession>
<feature type="domain" description="Enoyl reductase (ER)" evidence="1">
    <location>
        <begin position="1"/>
        <end position="276"/>
    </location>
</feature>
<proteinExistence type="predicted"/>
<dbReference type="Proteomes" id="UP001501231">
    <property type="component" value="Unassembled WGS sequence"/>
</dbReference>
<protein>
    <submittedName>
        <fullName evidence="2">NADP-dependent oxidoreductase</fullName>
    </submittedName>
</protein>
<evidence type="ECO:0000259" key="1">
    <source>
        <dbReference type="SMART" id="SM00829"/>
    </source>
</evidence>